<protein>
    <submittedName>
        <fullName evidence="1">Uncharacterized protein</fullName>
    </submittedName>
</protein>
<gene>
    <name evidence="1" type="ORF">Pint_29471</name>
</gene>
<dbReference type="EMBL" id="CM047750">
    <property type="protein sequence ID" value="KAJ0007741.1"/>
    <property type="molecule type" value="Genomic_DNA"/>
</dbReference>
<sequence>MDRRHNEFTYRKSRLQATTTTMRRYHCHYHAASLRHKIIAKISLTSPTGRSLTAEVTTPQPIPSDSRGYPIPRHLIICKATRLIQYRTATSSLSDYFSSLSPPHFSRSLRNSQIPKLSSSCIYFFPVLSITFP</sequence>
<evidence type="ECO:0000313" key="1">
    <source>
        <dbReference type="EMBL" id="KAJ0007741.1"/>
    </source>
</evidence>
<accession>A0ACC0WZQ0</accession>
<comment type="caution">
    <text evidence="1">The sequence shown here is derived from an EMBL/GenBank/DDBJ whole genome shotgun (WGS) entry which is preliminary data.</text>
</comment>
<keyword evidence="2" id="KW-1185">Reference proteome</keyword>
<dbReference type="Proteomes" id="UP001163603">
    <property type="component" value="Chromosome 15"/>
</dbReference>
<organism evidence="1 2">
    <name type="scientific">Pistacia integerrima</name>
    <dbReference type="NCBI Taxonomy" id="434235"/>
    <lineage>
        <taxon>Eukaryota</taxon>
        <taxon>Viridiplantae</taxon>
        <taxon>Streptophyta</taxon>
        <taxon>Embryophyta</taxon>
        <taxon>Tracheophyta</taxon>
        <taxon>Spermatophyta</taxon>
        <taxon>Magnoliopsida</taxon>
        <taxon>eudicotyledons</taxon>
        <taxon>Gunneridae</taxon>
        <taxon>Pentapetalae</taxon>
        <taxon>rosids</taxon>
        <taxon>malvids</taxon>
        <taxon>Sapindales</taxon>
        <taxon>Anacardiaceae</taxon>
        <taxon>Pistacia</taxon>
    </lineage>
</organism>
<proteinExistence type="predicted"/>
<evidence type="ECO:0000313" key="2">
    <source>
        <dbReference type="Proteomes" id="UP001163603"/>
    </source>
</evidence>
<name>A0ACC0WZQ0_9ROSI</name>
<reference evidence="2" key="1">
    <citation type="journal article" date="2023" name="G3 (Bethesda)">
        <title>Genome assembly and association tests identify interacting loci associated with vigor, precocity, and sex in interspecific pistachio rootstocks.</title>
        <authorList>
            <person name="Palmer W."/>
            <person name="Jacygrad E."/>
            <person name="Sagayaradj S."/>
            <person name="Cavanaugh K."/>
            <person name="Han R."/>
            <person name="Bertier L."/>
            <person name="Beede B."/>
            <person name="Kafkas S."/>
            <person name="Golino D."/>
            <person name="Preece J."/>
            <person name="Michelmore R."/>
        </authorList>
    </citation>
    <scope>NUCLEOTIDE SEQUENCE [LARGE SCALE GENOMIC DNA]</scope>
</reference>